<dbReference type="AlphaFoldDB" id="A0AAW8CX75"/>
<dbReference type="Proteomes" id="UP001242045">
    <property type="component" value="Unassembled WGS sequence"/>
</dbReference>
<evidence type="ECO:0000256" key="1">
    <source>
        <dbReference type="SAM" id="Phobius"/>
    </source>
</evidence>
<feature type="transmembrane region" description="Helical" evidence="1">
    <location>
        <begin position="102"/>
        <end position="124"/>
    </location>
</feature>
<keyword evidence="1" id="KW-0472">Membrane</keyword>
<keyword evidence="1" id="KW-1133">Transmembrane helix</keyword>
<name>A0AAW8CX75_9BURK</name>
<gene>
    <name evidence="2" type="ORF">J2W31_001299</name>
</gene>
<reference evidence="2" key="1">
    <citation type="submission" date="2023-07" db="EMBL/GenBank/DDBJ databases">
        <title>Sorghum-associated microbial communities from plants grown in Nebraska, USA.</title>
        <authorList>
            <person name="Schachtman D."/>
        </authorList>
    </citation>
    <scope>NUCLEOTIDE SEQUENCE</scope>
    <source>
        <strain evidence="2">DS3754</strain>
    </source>
</reference>
<comment type="caution">
    <text evidence="2">The sequence shown here is derived from an EMBL/GenBank/DDBJ whole genome shotgun (WGS) entry which is preliminary data.</text>
</comment>
<evidence type="ECO:0000313" key="2">
    <source>
        <dbReference type="EMBL" id="MDP9892196.1"/>
    </source>
</evidence>
<feature type="transmembrane region" description="Helical" evidence="1">
    <location>
        <begin position="73"/>
        <end position="96"/>
    </location>
</feature>
<dbReference type="InterPro" id="IPR047730">
    <property type="entry name" value="ABZJ_00895-like"/>
</dbReference>
<feature type="transmembrane region" description="Helical" evidence="1">
    <location>
        <begin position="34"/>
        <end position="53"/>
    </location>
</feature>
<evidence type="ECO:0000313" key="3">
    <source>
        <dbReference type="Proteomes" id="UP001242045"/>
    </source>
</evidence>
<organism evidence="2 3">
    <name type="scientific">Variovorax boronicumulans</name>
    <dbReference type="NCBI Taxonomy" id="436515"/>
    <lineage>
        <taxon>Bacteria</taxon>
        <taxon>Pseudomonadati</taxon>
        <taxon>Pseudomonadota</taxon>
        <taxon>Betaproteobacteria</taxon>
        <taxon>Burkholderiales</taxon>
        <taxon>Comamonadaceae</taxon>
        <taxon>Variovorax</taxon>
    </lineage>
</organism>
<protein>
    <submittedName>
        <fullName evidence="2">Uncharacterized protein</fullName>
    </submittedName>
</protein>
<proteinExistence type="predicted"/>
<sequence>MTLRGLLWRFAAAYLVLLIVVGVALNLAGASSSTGGNMAALLGTVAWVCMDFAKKNGRYFTPEEKKRAVLGMLVIDMAIQAAVTVAVGLFAGATGLSLGPALLVLLFVGVLHALVIWFFVGFAGKQHAAAEARRNKIG</sequence>
<dbReference type="NCBIfam" id="NF038216">
    <property type="entry name" value="ABZJ_00895_fam"/>
    <property type="match status" value="1"/>
</dbReference>
<dbReference type="RefSeq" id="WP_307644618.1">
    <property type="nucleotide sequence ID" value="NZ_JAUSRD010000002.1"/>
</dbReference>
<feature type="transmembrane region" description="Helical" evidence="1">
    <location>
        <begin position="7"/>
        <end position="28"/>
    </location>
</feature>
<dbReference type="EMBL" id="JAUSRD010000002">
    <property type="protein sequence ID" value="MDP9892196.1"/>
    <property type="molecule type" value="Genomic_DNA"/>
</dbReference>
<keyword evidence="1" id="KW-0812">Transmembrane</keyword>
<accession>A0AAW8CX75</accession>